<evidence type="ECO:0000313" key="3">
    <source>
        <dbReference type="Proteomes" id="UP000053815"/>
    </source>
</evidence>
<dbReference type="OrthoDB" id="2245921at2759"/>
<name>A0A0C9N5S6_9FUNG</name>
<evidence type="ECO:0000256" key="1">
    <source>
        <dbReference type="SAM" id="MobiDB-lite"/>
    </source>
</evidence>
<accession>A0A0C9N5S6</accession>
<protein>
    <submittedName>
        <fullName evidence="2">Uncharacterized protein</fullName>
    </submittedName>
</protein>
<dbReference type="Proteomes" id="UP000053815">
    <property type="component" value="Unassembled WGS sequence"/>
</dbReference>
<organism evidence="2">
    <name type="scientific">Mucor ambiguus</name>
    <dbReference type="NCBI Taxonomy" id="91626"/>
    <lineage>
        <taxon>Eukaryota</taxon>
        <taxon>Fungi</taxon>
        <taxon>Fungi incertae sedis</taxon>
        <taxon>Mucoromycota</taxon>
        <taxon>Mucoromycotina</taxon>
        <taxon>Mucoromycetes</taxon>
        <taxon>Mucorales</taxon>
        <taxon>Mucorineae</taxon>
        <taxon>Mucoraceae</taxon>
        <taxon>Mucor</taxon>
    </lineage>
</organism>
<keyword evidence="3" id="KW-1185">Reference proteome</keyword>
<proteinExistence type="predicted"/>
<gene>
    <name evidence="2" type="ORF">MAM1_0588d10979</name>
</gene>
<sequence>MNQNQQVKRKTIDDYDMNKEDTAKRMMHTLPSTSSYPQAQDYLPSPAEDYHMEEILVQPTHTATCTALTAVPVPLSQPAQSDLPMRPSTPPLGMTLSHYNPATGSYTSSQISSDNEIKSKICSGMTPVYRAPFERWGSCLI</sequence>
<dbReference type="AlphaFoldDB" id="A0A0C9N5S6"/>
<feature type="compositionally biased region" description="Basic and acidic residues" evidence="1">
    <location>
        <begin position="10"/>
        <end position="20"/>
    </location>
</feature>
<feature type="region of interest" description="Disordered" evidence="1">
    <location>
        <begin position="76"/>
        <end position="100"/>
    </location>
</feature>
<reference evidence="2" key="1">
    <citation type="submission" date="2014-09" db="EMBL/GenBank/DDBJ databases">
        <title>Draft genome sequence of an oleaginous Mucoromycotina fungus Mucor ambiguus NBRC6742.</title>
        <authorList>
            <person name="Takeda I."/>
            <person name="Yamane N."/>
            <person name="Morita T."/>
            <person name="Tamano K."/>
            <person name="Machida M."/>
            <person name="Baker S."/>
            <person name="Koike H."/>
        </authorList>
    </citation>
    <scope>NUCLEOTIDE SEQUENCE</scope>
    <source>
        <strain evidence="2">NBRC 6742</strain>
    </source>
</reference>
<feature type="region of interest" description="Disordered" evidence="1">
    <location>
        <begin position="1"/>
        <end position="20"/>
    </location>
</feature>
<evidence type="ECO:0000313" key="2">
    <source>
        <dbReference type="EMBL" id="GAN11417.1"/>
    </source>
</evidence>
<dbReference type="EMBL" id="DF836877">
    <property type="protein sequence ID" value="GAN11417.1"/>
    <property type="molecule type" value="Genomic_DNA"/>
</dbReference>